<evidence type="ECO:0000313" key="1">
    <source>
        <dbReference type="EMBL" id="CDM86833.1"/>
    </source>
</evidence>
<dbReference type="PANTHER" id="PTHR22894">
    <property type="entry name" value="RING-TYPE DOMAIN-CONTAINING PROTEIN"/>
    <property type="match status" value="1"/>
</dbReference>
<gene>
    <name evidence="1" type="ORF">TRAES_3BF154300010CFD_c1</name>
</gene>
<protein>
    <recommendedName>
        <fullName evidence="2">Zinc finger C3HC4 RING-type domain-containing protein</fullName>
    </recommendedName>
</protein>
<reference evidence="1" key="1">
    <citation type="journal article" date="2014" name="Science">
        <title>Structural and functional partitioning of bread wheat chromosome 3B.</title>
        <authorList>
            <person name="Choulet F."/>
            <person name="Alberti A."/>
            <person name="Theil S."/>
            <person name="Glover N."/>
            <person name="Barbe V."/>
            <person name="Daron J."/>
            <person name="Pingault L."/>
            <person name="Sourdille P."/>
            <person name="Couloux A."/>
            <person name="Paux E."/>
            <person name="Leroy P."/>
            <person name="Mangenot S."/>
            <person name="Guilhot N."/>
            <person name="Le Gouis J."/>
            <person name="Balfourier F."/>
            <person name="Alaux M."/>
            <person name="Jamilloux V."/>
            <person name="Poulain J."/>
            <person name="Durand C."/>
            <person name="Bellec A."/>
            <person name="Gaspin C."/>
            <person name="Safar J."/>
            <person name="Dolezel J."/>
            <person name="Rogers J."/>
            <person name="Vandepoele K."/>
            <person name="Aury J.M."/>
            <person name="Mayer K."/>
            <person name="Berges H."/>
            <person name="Quesneville H."/>
            <person name="Wincker P."/>
            <person name="Feuillet C."/>
        </authorList>
    </citation>
    <scope>NUCLEOTIDE SEQUENCE</scope>
</reference>
<dbReference type="PANTHER" id="PTHR22894:SF8">
    <property type="entry name" value="E3 UBIQUITIN-PROTEIN LIGASE RNF170"/>
    <property type="match status" value="1"/>
</dbReference>
<proteinExistence type="predicted"/>
<dbReference type="AlphaFoldDB" id="A0A080YTZ1"/>
<dbReference type="InterPro" id="IPR038896">
    <property type="entry name" value="RNF170"/>
</dbReference>
<dbReference type="HOGENOM" id="CLU_1484549_0_0_1"/>
<evidence type="ECO:0008006" key="2">
    <source>
        <dbReference type="Google" id="ProtNLM"/>
    </source>
</evidence>
<dbReference type="EMBL" id="HG670306">
    <property type="protein sequence ID" value="CDM86833.1"/>
    <property type="molecule type" value="Genomic_DNA"/>
</dbReference>
<organism evidence="1">
    <name type="scientific">Triticum aestivum</name>
    <name type="common">Wheat</name>
    <dbReference type="NCBI Taxonomy" id="4565"/>
    <lineage>
        <taxon>Eukaryota</taxon>
        <taxon>Viridiplantae</taxon>
        <taxon>Streptophyta</taxon>
        <taxon>Embryophyta</taxon>
        <taxon>Tracheophyta</taxon>
        <taxon>Spermatophyta</taxon>
        <taxon>Magnoliopsida</taxon>
        <taxon>Liliopsida</taxon>
        <taxon>Poales</taxon>
        <taxon>Poaceae</taxon>
        <taxon>BOP clade</taxon>
        <taxon>Pooideae</taxon>
        <taxon>Triticodae</taxon>
        <taxon>Triticeae</taxon>
        <taxon>Triticinae</taxon>
        <taxon>Triticum</taxon>
    </lineage>
</organism>
<sequence>MLLVPSEVASLLRDEPEIAPVMNRIEQYNGRFAGVPHSMIQSHLTSRVQCRGFDISVPHQANCSHWFCGHCVVAVWLHGSVLRPSDCYVSCRPIILLVLSEVASLLCDEPEIAPVVNWIEQYTPVVNWIEQYTPVVNLIEQYNGHFAGVTHSMIQAYLPCLLDKRFYIIECLAVWITSVEMA</sequence>
<name>A0A080YTZ1_WHEAT</name>
<accession>A0A080YTZ1</accession>
<dbReference type="GO" id="GO:0061630">
    <property type="term" value="F:ubiquitin protein ligase activity"/>
    <property type="evidence" value="ECO:0007669"/>
    <property type="project" value="InterPro"/>
</dbReference>
<dbReference type="ExpressionAtlas" id="A0A080YTZ1">
    <property type="expression patterns" value="baseline"/>
</dbReference>